<dbReference type="EMBL" id="UOFM01000263">
    <property type="protein sequence ID" value="VAW78454.1"/>
    <property type="molecule type" value="Genomic_DNA"/>
</dbReference>
<dbReference type="SUPFAM" id="SSF109604">
    <property type="entry name" value="HD-domain/PDEase-like"/>
    <property type="match status" value="1"/>
</dbReference>
<dbReference type="Gene3D" id="3.30.450.40">
    <property type="match status" value="1"/>
</dbReference>
<dbReference type="InterPro" id="IPR029016">
    <property type="entry name" value="GAF-like_dom_sf"/>
</dbReference>
<feature type="domain" description="HDOD" evidence="2">
    <location>
        <begin position="35"/>
        <end position="231"/>
    </location>
</feature>
<evidence type="ECO:0000313" key="3">
    <source>
        <dbReference type="EMBL" id="VAW78454.1"/>
    </source>
</evidence>
<dbReference type="Gene3D" id="1.10.3210.10">
    <property type="entry name" value="Hypothetical protein af1432"/>
    <property type="match status" value="1"/>
</dbReference>
<dbReference type="Pfam" id="PF08668">
    <property type="entry name" value="HDOD"/>
    <property type="match status" value="1"/>
</dbReference>
<dbReference type="SUPFAM" id="SSF55781">
    <property type="entry name" value="GAF domain-like"/>
    <property type="match status" value="1"/>
</dbReference>
<dbReference type="AlphaFoldDB" id="A0A3B0ZAM9"/>
<dbReference type="PANTHER" id="PTHR33525">
    <property type="match status" value="1"/>
</dbReference>
<organism evidence="3">
    <name type="scientific">hydrothermal vent metagenome</name>
    <dbReference type="NCBI Taxonomy" id="652676"/>
    <lineage>
        <taxon>unclassified sequences</taxon>
        <taxon>metagenomes</taxon>
        <taxon>ecological metagenomes</taxon>
    </lineage>
</organism>
<evidence type="ECO:0000259" key="2">
    <source>
        <dbReference type="PROSITE" id="PS51833"/>
    </source>
</evidence>
<feature type="region of interest" description="Disordered" evidence="1">
    <location>
        <begin position="1"/>
        <end position="21"/>
    </location>
</feature>
<sequence length="500" mass="55297">MSGENISKTPPTIRRKPADPKSLTGWISRLGESGMPVFAHTAGDISRVSDSKESSAAELARVVLQDAAMTAKLLRVANSPIFNPVGKTISTVSRAVVVLGFQEVRSICLSIAIVESILKGQQKQHVIEEMARAFHAAVQARSFARKRKDDSPEEVFIATLLYRLGDMAFWAFAGEAGEVLDQELKQRSGETTDKVQCDVLGFPLRELTLGLSREWKLGALLEESLQGKSDRNPRAGNVDLGYQLAEAAEKGWKDPDVTRLVERIAENLYLPVDDVRTLVQENAREAAETAAFYGADQASQLIPLAEGKKALAAESGLADSTIQFLDPDPSLQLKILRELSSLMESQPDFNMVLEMVLEGMYRGIGMDRTLFALCTPDKRFIAGRYALGLENERLRRQFQVEMLAEKPNLFAHVVEQRTPVWMGEDTGLPLKKLVTEDVRAITLGADFFVTPIEIHNKVIGIFYADRQPSGRTLDEESFASFRHFAQQGNQALAFLSSGRK</sequence>
<gene>
    <name evidence="3" type="ORF">MNBD_GAMMA14-190</name>
</gene>
<dbReference type="InterPro" id="IPR052340">
    <property type="entry name" value="RNase_Y/CdgJ"/>
</dbReference>
<evidence type="ECO:0000256" key="1">
    <source>
        <dbReference type="SAM" id="MobiDB-lite"/>
    </source>
</evidence>
<dbReference type="InterPro" id="IPR013976">
    <property type="entry name" value="HDOD"/>
</dbReference>
<feature type="compositionally biased region" description="Polar residues" evidence="1">
    <location>
        <begin position="1"/>
        <end position="10"/>
    </location>
</feature>
<name>A0A3B0ZAM9_9ZZZZ</name>
<accession>A0A3B0ZAM9</accession>
<reference evidence="3" key="1">
    <citation type="submission" date="2018-06" db="EMBL/GenBank/DDBJ databases">
        <authorList>
            <person name="Zhirakovskaya E."/>
        </authorList>
    </citation>
    <scope>NUCLEOTIDE SEQUENCE</scope>
</reference>
<dbReference type="PROSITE" id="PS51833">
    <property type="entry name" value="HDOD"/>
    <property type="match status" value="1"/>
</dbReference>
<proteinExistence type="predicted"/>
<protein>
    <submittedName>
        <fullName evidence="3">Predicted signal transduction protein</fullName>
    </submittedName>
</protein>
<dbReference type="PANTHER" id="PTHR33525:SF3">
    <property type="entry name" value="RIBONUCLEASE Y"/>
    <property type="match status" value="1"/>
</dbReference>